<sequence>MHLPALLRVCMASTLLTVAFASSGDRSGDFITCVSTCAQSTPLAGMSLAMRLTRWTHTDDCKYQCMHFITDQAIKYGRSIQQYHGKWPFWRFVGMQEPASVAFSLLNLLAHARGARDLQARIPDGHPMKKYYLAFAFVSINAWIWSSVFHTRGWQSASAQKLTSLITPPLDLPVTEKLDYFSAALAIIYALYYTVVRLFHIYSPERGRLTQRSSALSGVYLTWTCLCATTYLAHVTYLTILPRFDYTYNMAFNLVIGLAHNILWLAYSLPSSLPILRRFPSRPKTYRPQYAVKPAIFAALTTLATALELFDFPPWGRIIDAHSLWHLATAPIAVFWYDFLIQDALDEGWRDIKS</sequence>
<name>A0A1C7MDQ8_GRIFR</name>
<keyword evidence="6 7" id="KW-0472">Membrane</keyword>
<evidence type="ECO:0000256" key="3">
    <source>
        <dbReference type="ARBA" id="ARBA00022692"/>
    </source>
</evidence>
<dbReference type="InterPro" id="IPR007217">
    <property type="entry name" value="Per1-like"/>
</dbReference>
<reference evidence="8 9" key="1">
    <citation type="submission" date="2016-03" db="EMBL/GenBank/DDBJ databases">
        <title>Whole genome sequencing of Grifola frondosa 9006-11.</title>
        <authorList>
            <person name="Min B."/>
            <person name="Park H."/>
            <person name="Kim J.-G."/>
            <person name="Cho H."/>
            <person name="Oh Y.-L."/>
            <person name="Kong W.-S."/>
            <person name="Choi I.-G."/>
        </authorList>
    </citation>
    <scope>NUCLEOTIDE SEQUENCE [LARGE SCALE GENOMIC DNA]</scope>
    <source>
        <strain evidence="8 9">9006-11</strain>
    </source>
</reference>
<dbReference type="GO" id="GO:0005789">
    <property type="term" value="C:endoplasmic reticulum membrane"/>
    <property type="evidence" value="ECO:0007669"/>
    <property type="project" value="UniProtKB-SubCell"/>
</dbReference>
<feature type="transmembrane region" description="Helical" evidence="7">
    <location>
        <begin position="220"/>
        <end position="240"/>
    </location>
</feature>
<accession>A0A1C7MDQ8</accession>
<feature type="signal peptide" evidence="7">
    <location>
        <begin position="1"/>
        <end position="21"/>
    </location>
</feature>
<dbReference type="PANTHER" id="PTHR13148:SF0">
    <property type="entry name" value="POST-GPI ATTACHMENT TO PROTEINS FACTOR 3"/>
    <property type="match status" value="1"/>
</dbReference>
<dbReference type="Pfam" id="PF04080">
    <property type="entry name" value="Per1"/>
    <property type="match status" value="1"/>
</dbReference>
<feature type="chain" id="PRO_5016476819" description="Post-GPI attachment to proteins factor 3" evidence="7">
    <location>
        <begin position="22"/>
        <end position="354"/>
    </location>
</feature>
<comment type="function">
    <text evidence="7">Involved in the lipid remodeling steps of GPI-anchor maturation.</text>
</comment>
<gene>
    <name evidence="8" type="primary">SPAC823.07</name>
    <name evidence="8" type="ORF">A0H81_04871</name>
</gene>
<comment type="caution">
    <text evidence="7">Lacks conserved residue(s) required for the propagation of feature annotation.</text>
</comment>
<feature type="transmembrane region" description="Helical" evidence="7">
    <location>
        <begin position="131"/>
        <end position="149"/>
    </location>
</feature>
<evidence type="ECO:0000256" key="5">
    <source>
        <dbReference type="ARBA" id="ARBA00022989"/>
    </source>
</evidence>
<keyword evidence="2 7" id="KW-0337">GPI-anchor biosynthesis</keyword>
<evidence type="ECO:0000313" key="8">
    <source>
        <dbReference type="EMBL" id="OBZ75061.1"/>
    </source>
</evidence>
<keyword evidence="7" id="KW-0256">Endoplasmic reticulum</keyword>
<evidence type="ECO:0000256" key="1">
    <source>
        <dbReference type="ARBA" id="ARBA00004127"/>
    </source>
</evidence>
<keyword evidence="4 7" id="KW-0732">Signal</keyword>
<dbReference type="OMA" id="DFMIEDC"/>
<evidence type="ECO:0000256" key="4">
    <source>
        <dbReference type="ARBA" id="ARBA00022729"/>
    </source>
</evidence>
<dbReference type="EMBL" id="LUGG01000004">
    <property type="protein sequence ID" value="OBZ75061.1"/>
    <property type="molecule type" value="Genomic_DNA"/>
</dbReference>
<evidence type="ECO:0000256" key="7">
    <source>
        <dbReference type="RuleBase" id="RU365066"/>
    </source>
</evidence>
<organism evidence="8 9">
    <name type="scientific">Grifola frondosa</name>
    <name type="common">Maitake</name>
    <name type="synonym">Polyporus frondosus</name>
    <dbReference type="NCBI Taxonomy" id="5627"/>
    <lineage>
        <taxon>Eukaryota</taxon>
        <taxon>Fungi</taxon>
        <taxon>Dikarya</taxon>
        <taxon>Basidiomycota</taxon>
        <taxon>Agaricomycotina</taxon>
        <taxon>Agaricomycetes</taxon>
        <taxon>Polyporales</taxon>
        <taxon>Grifolaceae</taxon>
        <taxon>Grifola</taxon>
    </lineage>
</organism>
<dbReference type="STRING" id="5627.A0A1C7MDQ8"/>
<feature type="transmembrane region" description="Helical" evidence="7">
    <location>
        <begin position="290"/>
        <end position="310"/>
    </location>
</feature>
<dbReference type="GO" id="GO:0016788">
    <property type="term" value="F:hydrolase activity, acting on ester bonds"/>
    <property type="evidence" value="ECO:0007669"/>
    <property type="project" value="TreeGrafter"/>
</dbReference>
<comment type="subcellular location">
    <subcellularLocation>
        <location evidence="1">Endomembrane system</location>
        <topology evidence="1">Multi-pass membrane protein</topology>
    </subcellularLocation>
    <subcellularLocation>
        <location evidence="7">Endoplasmic reticulum membrane</location>
        <topology evidence="7">Multi-pass membrane protein</topology>
    </subcellularLocation>
</comment>
<evidence type="ECO:0000256" key="6">
    <source>
        <dbReference type="ARBA" id="ARBA00023136"/>
    </source>
</evidence>
<feature type="transmembrane region" description="Helical" evidence="7">
    <location>
        <begin position="246"/>
        <end position="269"/>
    </location>
</feature>
<dbReference type="PANTHER" id="PTHR13148">
    <property type="entry name" value="PER1-RELATED"/>
    <property type="match status" value="1"/>
</dbReference>
<proteinExistence type="inferred from homology"/>
<feature type="transmembrane region" description="Helical" evidence="7">
    <location>
        <begin position="322"/>
        <end position="340"/>
    </location>
</feature>
<dbReference type="AlphaFoldDB" id="A0A1C7MDQ8"/>
<keyword evidence="5 7" id="KW-1133">Transmembrane helix</keyword>
<keyword evidence="9" id="KW-1185">Reference proteome</keyword>
<feature type="transmembrane region" description="Helical" evidence="7">
    <location>
        <begin position="180"/>
        <end position="199"/>
    </location>
</feature>
<dbReference type="GO" id="GO:0006506">
    <property type="term" value="P:GPI anchor biosynthetic process"/>
    <property type="evidence" value="ECO:0007669"/>
    <property type="project" value="UniProtKB-KW"/>
</dbReference>
<evidence type="ECO:0000256" key="2">
    <source>
        <dbReference type="ARBA" id="ARBA00022502"/>
    </source>
</evidence>
<dbReference type="OrthoDB" id="419770at2759"/>
<dbReference type="Proteomes" id="UP000092993">
    <property type="component" value="Unassembled WGS sequence"/>
</dbReference>
<protein>
    <recommendedName>
        <fullName evidence="7">Post-GPI attachment to proteins factor 3</fullName>
    </recommendedName>
</protein>
<comment type="similarity">
    <text evidence="7">Belongs to the PGAP3 family.</text>
</comment>
<evidence type="ECO:0000313" key="9">
    <source>
        <dbReference type="Proteomes" id="UP000092993"/>
    </source>
</evidence>
<keyword evidence="3 7" id="KW-0812">Transmembrane</keyword>
<comment type="caution">
    <text evidence="8">The sequence shown here is derived from an EMBL/GenBank/DDBJ whole genome shotgun (WGS) entry which is preliminary data.</text>
</comment>